<organism evidence="2">
    <name type="scientific">Cryptosporidium parvum</name>
    <dbReference type="NCBI Taxonomy" id="5807"/>
    <lineage>
        <taxon>Eukaryota</taxon>
        <taxon>Sar</taxon>
        <taxon>Alveolata</taxon>
        <taxon>Apicomplexa</taxon>
        <taxon>Conoidasida</taxon>
        <taxon>Coccidia</taxon>
        <taxon>Eucoccidiorida</taxon>
        <taxon>Eimeriorina</taxon>
        <taxon>Cryptosporidiidae</taxon>
        <taxon>Cryptosporidium</taxon>
    </lineage>
</organism>
<reference evidence="2" key="1">
    <citation type="submission" date="2011-02" db="EMBL/GenBank/DDBJ databases">
        <title>Construction and analysis of full-length cDNA library of Cryptosporidium parvum.</title>
        <authorList>
            <person name="Yamagishi J."/>
            <person name="Wakaguri H."/>
            <person name="Sugano S."/>
            <person name="Kawano S."/>
            <person name="Fujisaki K."/>
            <person name="Sugimoto C."/>
            <person name="Watanabe J."/>
            <person name="Suzuki Y."/>
            <person name="Kimata I."/>
            <person name="Xuan X."/>
        </authorList>
    </citation>
    <scope>NUCLEOTIDE SEQUENCE</scope>
    <source>
        <strain evidence="2">HNJ-1</strain>
    </source>
</reference>
<feature type="compositionally biased region" description="Low complexity" evidence="1">
    <location>
        <begin position="1"/>
        <end position="12"/>
    </location>
</feature>
<accession>F0X565</accession>
<evidence type="ECO:0000256" key="1">
    <source>
        <dbReference type="SAM" id="MobiDB-lite"/>
    </source>
</evidence>
<evidence type="ECO:0000313" key="2">
    <source>
        <dbReference type="EMBL" id="BAJ77736.1"/>
    </source>
</evidence>
<protein>
    <submittedName>
        <fullName evidence="2">Uncharacterized protein</fullName>
    </submittedName>
</protein>
<sequence length="45" mass="5330">MQSSLKQVVQKQSNKKPFQRNPFYSQLPYLGFPQSLMQGCWKCCF</sequence>
<proteinExistence type="evidence at transcript level"/>
<dbReference type="AlphaFoldDB" id="F0X565"/>
<dbReference type="EMBL" id="FX115633">
    <property type="protein sequence ID" value="BAJ77736.1"/>
    <property type="molecule type" value="mRNA"/>
</dbReference>
<name>F0X565_CRYPV</name>
<feature type="region of interest" description="Disordered" evidence="1">
    <location>
        <begin position="1"/>
        <end position="20"/>
    </location>
</feature>